<dbReference type="RefSeq" id="WP_082199102.1">
    <property type="nucleotide sequence ID" value="NZ_CP020478.1"/>
</dbReference>
<dbReference type="EMBL" id="VRMA01000033">
    <property type="protein sequence ID" value="TXK58363.1"/>
    <property type="molecule type" value="Genomic_DNA"/>
</dbReference>
<feature type="transmembrane region" description="Helical" evidence="1">
    <location>
        <begin position="239"/>
        <end position="259"/>
    </location>
</feature>
<keyword evidence="1" id="KW-0812">Transmembrane</keyword>
<organism evidence="2 3">
    <name type="scientific">Campylobacter helveticus</name>
    <dbReference type="NCBI Taxonomy" id="28898"/>
    <lineage>
        <taxon>Bacteria</taxon>
        <taxon>Pseudomonadati</taxon>
        <taxon>Campylobacterota</taxon>
        <taxon>Epsilonproteobacteria</taxon>
        <taxon>Campylobacterales</taxon>
        <taxon>Campylobacteraceae</taxon>
        <taxon>Campylobacter</taxon>
    </lineage>
</organism>
<dbReference type="GeneID" id="52036083"/>
<proteinExistence type="predicted"/>
<feature type="transmembrane region" description="Helical" evidence="1">
    <location>
        <begin position="148"/>
        <end position="170"/>
    </location>
</feature>
<evidence type="ECO:0000313" key="3">
    <source>
        <dbReference type="Proteomes" id="UP000321317"/>
    </source>
</evidence>
<sequence length="260" mass="30515">MAKFKLTRPFFLHPLGSLFYLAFWVSLGLYFAVRENFYNLESIENSFYLFLFITSKPELLSFVALFVLFCETLLKEETTFKKAFLRPVNLVILIVVFALAYPYKELIVKHLDNERYAFYFFGINLVLFFGICAFKLKNFQKLEGLISGFLFCFALWGLSAILLLLFALSLEFLFGYEIWFLVYFILSLFAGVISLPLLGDLDFKFKRFVLWIFNFFALSYLLLLLAYAFALPFGLEPKSVVHLCLWFGVFLIFYFGQIYP</sequence>
<feature type="transmembrane region" description="Helical" evidence="1">
    <location>
        <begin position="45"/>
        <end position="71"/>
    </location>
</feature>
<gene>
    <name evidence="2" type="ORF">FVD16_03570</name>
</gene>
<evidence type="ECO:0000256" key="1">
    <source>
        <dbReference type="SAM" id="Phobius"/>
    </source>
</evidence>
<feature type="transmembrane region" description="Helical" evidence="1">
    <location>
        <begin position="83"/>
        <end position="104"/>
    </location>
</feature>
<dbReference type="Proteomes" id="UP000321317">
    <property type="component" value="Unassembled WGS sequence"/>
</dbReference>
<keyword evidence="3" id="KW-1185">Reference proteome</keyword>
<feature type="transmembrane region" description="Helical" evidence="1">
    <location>
        <begin position="12"/>
        <end position="33"/>
    </location>
</feature>
<name>A0ABY3L3K6_9BACT</name>
<keyword evidence="1" id="KW-0472">Membrane</keyword>
<feature type="transmembrane region" description="Helical" evidence="1">
    <location>
        <begin position="176"/>
        <end position="198"/>
    </location>
</feature>
<protein>
    <submittedName>
        <fullName evidence="2">Uncharacterized protein</fullName>
    </submittedName>
</protein>
<evidence type="ECO:0000313" key="2">
    <source>
        <dbReference type="EMBL" id="TXK58363.1"/>
    </source>
</evidence>
<comment type="caution">
    <text evidence="2">The sequence shown here is derived from an EMBL/GenBank/DDBJ whole genome shotgun (WGS) entry which is preliminary data.</text>
</comment>
<accession>A0ABY3L3K6</accession>
<keyword evidence="1" id="KW-1133">Transmembrane helix</keyword>
<feature type="transmembrane region" description="Helical" evidence="1">
    <location>
        <begin position="116"/>
        <end position="136"/>
    </location>
</feature>
<feature type="transmembrane region" description="Helical" evidence="1">
    <location>
        <begin position="210"/>
        <end position="233"/>
    </location>
</feature>
<reference evidence="2 3" key="1">
    <citation type="submission" date="2019-08" db="EMBL/GenBank/DDBJ databases">
        <title>Rapid identification of Enteric Bacteria from Whole Genome Sequences (WGS) using Average Nucleotide Identity (ANI).</title>
        <authorList>
            <person name="Lane C."/>
        </authorList>
    </citation>
    <scope>NUCLEOTIDE SEQUENCE [LARGE SCALE GENOMIC DNA]</scope>
    <source>
        <strain evidence="2 3">D4984</strain>
    </source>
</reference>